<evidence type="ECO:0000256" key="4">
    <source>
        <dbReference type="ARBA" id="ARBA00022692"/>
    </source>
</evidence>
<dbReference type="PANTHER" id="PTHR30614:SF0">
    <property type="entry name" value="L-CYSTINE TRANSPORT SYSTEM PERMEASE PROTEIN TCYL"/>
    <property type="match status" value="1"/>
</dbReference>
<dbReference type="SUPFAM" id="SSF161098">
    <property type="entry name" value="MetI-like"/>
    <property type="match status" value="1"/>
</dbReference>
<dbReference type="InterPro" id="IPR010065">
    <property type="entry name" value="AA_ABC_transptr_permease_3TM"/>
</dbReference>
<keyword evidence="3" id="KW-1003">Cell membrane</keyword>
<comment type="subcellular location">
    <subcellularLocation>
        <location evidence="1 8">Cell membrane</location>
        <topology evidence="1 8">Multi-pass membrane protein</topology>
    </subcellularLocation>
</comment>
<dbReference type="InterPro" id="IPR035906">
    <property type="entry name" value="MetI-like_sf"/>
</dbReference>
<keyword evidence="5" id="KW-0029">Amino-acid transport</keyword>
<evidence type="ECO:0000256" key="8">
    <source>
        <dbReference type="RuleBase" id="RU363032"/>
    </source>
</evidence>
<gene>
    <name evidence="10" type="ORF">FM104_06430</name>
</gene>
<dbReference type="EMBL" id="FUKO01000019">
    <property type="protein sequence ID" value="SJN29268.1"/>
    <property type="molecule type" value="Genomic_DNA"/>
</dbReference>
<comment type="similarity">
    <text evidence="8">Belongs to the binding-protein-dependent transport system permease family.</text>
</comment>
<protein>
    <submittedName>
        <fullName evidence="10">ABC amino acid transporter, permease component</fullName>
    </submittedName>
</protein>
<keyword evidence="7 8" id="KW-0472">Membrane</keyword>
<dbReference type="InterPro" id="IPR043429">
    <property type="entry name" value="ArtM/GltK/GlnP/TcyL/YhdX-like"/>
</dbReference>
<keyword evidence="11" id="KW-1185">Reference proteome</keyword>
<feature type="domain" description="ABC transmembrane type-1" evidence="9">
    <location>
        <begin position="19"/>
        <end position="205"/>
    </location>
</feature>
<keyword evidence="4 8" id="KW-0812">Transmembrane</keyword>
<dbReference type="AlphaFoldDB" id="A0A1R4JB55"/>
<dbReference type="Gene3D" id="1.10.3720.10">
    <property type="entry name" value="MetI-like"/>
    <property type="match status" value="1"/>
</dbReference>
<dbReference type="CDD" id="cd06261">
    <property type="entry name" value="TM_PBP2"/>
    <property type="match status" value="1"/>
</dbReference>
<dbReference type="Pfam" id="PF00528">
    <property type="entry name" value="BPD_transp_1"/>
    <property type="match status" value="1"/>
</dbReference>
<dbReference type="PROSITE" id="PS50928">
    <property type="entry name" value="ABC_TM1"/>
    <property type="match status" value="1"/>
</dbReference>
<dbReference type="RefSeq" id="WP_087130616.1">
    <property type="nucleotide sequence ID" value="NZ_FUKO01000019.1"/>
</dbReference>
<dbReference type="InterPro" id="IPR000515">
    <property type="entry name" value="MetI-like"/>
</dbReference>
<evidence type="ECO:0000256" key="6">
    <source>
        <dbReference type="ARBA" id="ARBA00022989"/>
    </source>
</evidence>
<name>A0A1R4JB55_9MICO</name>
<accession>A0A1R4JB55</accession>
<feature type="transmembrane region" description="Helical" evidence="8">
    <location>
        <begin position="143"/>
        <end position="168"/>
    </location>
</feature>
<dbReference type="NCBIfam" id="TIGR03004">
    <property type="entry name" value="ectoine_ehuC"/>
    <property type="match status" value="1"/>
</dbReference>
<dbReference type="OrthoDB" id="92598at2"/>
<dbReference type="PANTHER" id="PTHR30614">
    <property type="entry name" value="MEMBRANE COMPONENT OF AMINO ACID ABC TRANSPORTER"/>
    <property type="match status" value="1"/>
</dbReference>
<dbReference type="GO" id="GO:0022857">
    <property type="term" value="F:transmembrane transporter activity"/>
    <property type="evidence" value="ECO:0007669"/>
    <property type="project" value="InterPro"/>
</dbReference>
<evidence type="ECO:0000256" key="5">
    <source>
        <dbReference type="ARBA" id="ARBA00022970"/>
    </source>
</evidence>
<evidence type="ECO:0000313" key="10">
    <source>
        <dbReference type="EMBL" id="SJN29268.1"/>
    </source>
</evidence>
<feature type="transmembrane region" description="Helical" evidence="8">
    <location>
        <begin position="90"/>
        <end position="109"/>
    </location>
</feature>
<evidence type="ECO:0000256" key="1">
    <source>
        <dbReference type="ARBA" id="ARBA00004651"/>
    </source>
</evidence>
<dbReference type="GO" id="GO:0043190">
    <property type="term" value="C:ATP-binding cassette (ABC) transporter complex"/>
    <property type="evidence" value="ECO:0007669"/>
    <property type="project" value="InterPro"/>
</dbReference>
<reference evidence="10 11" key="1">
    <citation type="submission" date="2017-02" db="EMBL/GenBank/DDBJ databases">
        <authorList>
            <person name="Peterson S.W."/>
        </authorList>
    </citation>
    <scope>NUCLEOTIDE SEQUENCE [LARGE SCALE GENOMIC DNA]</scope>
    <source>
        <strain evidence="10 11">B Mb 05.01</strain>
    </source>
</reference>
<dbReference type="InterPro" id="IPR014342">
    <property type="entry name" value="Ectoine_EhuC"/>
</dbReference>
<evidence type="ECO:0000256" key="3">
    <source>
        <dbReference type="ARBA" id="ARBA00022475"/>
    </source>
</evidence>
<dbReference type="Proteomes" id="UP000196320">
    <property type="component" value="Unassembled WGS sequence"/>
</dbReference>
<keyword evidence="6 8" id="KW-1133">Transmembrane helix</keyword>
<evidence type="ECO:0000256" key="2">
    <source>
        <dbReference type="ARBA" id="ARBA00022448"/>
    </source>
</evidence>
<feature type="transmembrane region" description="Helical" evidence="8">
    <location>
        <begin position="57"/>
        <end position="78"/>
    </location>
</feature>
<proteinExistence type="inferred from homology"/>
<organism evidence="10 11">
    <name type="scientific">Microbacterium esteraromaticum</name>
    <dbReference type="NCBI Taxonomy" id="57043"/>
    <lineage>
        <taxon>Bacteria</taxon>
        <taxon>Bacillati</taxon>
        <taxon>Actinomycetota</taxon>
        <taxon>Actinomycetes</taxon>
        <taxon>Micrococcales</taxon>
        <taxon>Microbacteriaceae</taxon>
        <taxon>Microbacterium</taxon>
    </lineage>
</organism>
<sequence>MIENFEALQRALPQILDGLYITLVLTVGGALLAFAVAVSFGLLARLENVLVRGFARFVIEIFRGTSLLVQLFFLFFVLPLPPFNLELPPLLVGILGLGFNYGAYGAEVVRGSINSVSRGQWEATTALSMSSAHRMMRIIFPQAWALMIPSLANLLIQLLKGTAVVYLITIVDLTAQLNKLRIDTDVFFAYSLGLVLYFVIAYALTIAMNMLETRAKHKLGQGTRLREAVAAPVAETQGASNE</sequence>
<keyword evidence="2 8" id="KW-0813">Transport</keyword>
<evidence type="ECO:0000259" key="9">
    <source>
        <dbReference type="PROSITE" id="PS50928"/>
    </source>
</evidence>
<evidence type="ECO:0000313" key="11">
    <source>
        <dbReference type="Proteomes" id="UP000196320"/>
    </source>
</evidence>
<feature type="transmembrane region" description="Helical" evidence="8">
    <location>
        <begin position="188"/>
        <end position="211"/>
    </location>
</feature>
<evidence type="ECO:0000256" key="7">
    <source>
        <dbReference type="ARBA" id="ARBA00023136"/>
    </source>
</evidence>
<dbReference type="GO" id="GO:0006865">
    <property type="term" value="P:amino acid transport"/>
    <property type="evidence" value="ECO:0007669"/>
    <property type="project" value="UniProtKB-KW"/>
</dbReference>
<dbReference type="NCBIfam" id="TIGR01726">
    <property type="entry name" value="HEQRo_perm_3TM"/>
    <property type="match status" value="1"/>
</dbReference>
<feature type="transmembrane region" description="Helical" evidence="8">
    <location>
        <begin position="20"/>
        <end position="45"/>
    </location>
</feature>